<dbReference type="PANTHER" id="PTHR15670">
    <property type="entry name" value="RHO GTPASE ACTIVATING PROTEIN 11A"/>
    <property type="match status" value="1"/>
</dbReference>
<reference evidence="2" key="1">
    <citation type="journal article" date="2021" name="Mol. Ecol. Resour.">
        <title>Apolygus lucorum genome provides insights into omnivorousness and mesophyll feeding.</title>
        <authorList>
            <person name="Liu Y."/>
            <person name="Liu H."/>
            <person name="Wang H."/>
            <person name="Huang T."/>
            <person name="Liu B."/>
            <person name="Yang B."/>
            <person name="Yin L."/>
            <person name="Li B."/>
            <person name="Zhang Y."/>
            <person name="Zhang S."/>
            <person name="Jiang F."/>
            <person name="Zhang X."/>
            <person name="Ren Y."/>
            <person name="Wang B."/>
            <person name="Wang S."/>
            <person name="Lu Y."/>
            <person name="Wu K."/>
            <person name="Fan W."/>
            <person name="Wang G."/>
        </authorList>
    </citation>
    <scope>NUCLEOTIDE SEQUENCE</scope>
    <source>
        <strain evidence="2">12Hb</strain>
    </source>
</reference>
<dbReference type="AlphaFoldDB" id="A0A6A4KL78"/>
<dbReference type="InterPro" id="IPR008936">
    <property type="entry name" value="Rho_GTPase_activation_prot"/>
</dbReference>
<dbReference type="EMBL" id="WIXP02000001">
    <property type="protein sequence ID" value="KAF6217116.1"/>
    <property type="molecule type" value="Genomic_DNA"/>
</dbReference>
<name>A0A6A4KL78_APOLU</name>
<feature type="compositionally biased region" description="Basic and acidic residues" evidence="1">
    <location>
        <begin position="544"/>
        <end position="556"/>
    </location>
</feature>
<dbReference type="Proteomes" id="UP000466442">
    <property type="component" value="Linkage Group LG1"/>
</dbReference>
<dbReference type="PANTHER" id="PTHR15670:SF4">
    <property type="entry name" value="RHO GTPASE-ACTIVATING PROTEIN 11A"/>
    <property type="match status" value="1"/>
</dbReference>
<dbReference type="PROSITE" id="PS50238">
    <property type="entry name" value="RHOGAP"/>
    <property type="match status" value="1"/>
</dbReference>
<dbReference type="GO" id="GO:0005096">
    <property type="term" value="F:GTPase activator activity"/>
    <property type="evidence" value="ECO:0007669"/>
    <property type="project" value="TreeGrafter"/>
</dbReference>
<dbReference type="OrthoDB" id="410651at2759"/>
<proteinExistence type="predicted"/>
<protein>
    <submittedName>
        <fullName evidence="2">Uncharacterized protein</fullName>
    </submittedName>
</protein>
<keyword evidence="3" id="KW-1185">Reference proteome</keyword>
<feature type="compositionally biased region" description="Polar residues" evidence="1">
    <location>
        <begin position="576"/>
        <end position="585"/>
    </location>
</feature>
<dbReference type="InterPro" id="IPR042869">
    <property type="entry name" value="ARHGAP11A/B"/>
</dbReference>
<dbReference type="SUPFAM" id="SSF48350">
    <property type="entry name" value="GTPase activation domain, GAP"/>
    <property type="match status" value="1"/>
</dbReference>
<organism evidence="2 3">
    <name type="scientific">Apolygus lucorum</name>
    <name type="common">Small green plant bug</name>
    <name type="synonym">Lygocoris lucorum</name>
    <dbReference type="NCBI Taxonomy" id="248454"/>
    <lineage>
        <taxon>Eukaryota</taxon>
        <taxon>Metazoa</taxon>
        <taxon>Ecdysozoa</taxon>
        <taxon>Arthropoda</taxon>
        <taxon>Hexapoda</taxon>
        <taxon>Insecta</taxon>
        <taxon>Pterygota</taxon>
        <taxon>Neoptera</taxon>
        <taxon>Paraneoptera</taxon>
        <taxon>Hemiptera</taxon>
        <taxon>Heteroptera</taxon>
        <taxon>Panheteroptera</taxon>
        <taxon>Cimicomorpha</taxon>
        <taxon>Miridae</taxon>
        <taxon>Mirini</taxon>
        <taxon>Apolygus</taxon>
    </lineage>
</organism>
<accession>A0A6A4KL78</accession>
<evidence type="ECO:0000313" key="3">
    <source>
        <dbReference type="Proteomes" id="UP000466442"/>
    </source>
</evidence>
<evidence type="ECO:0000256" key="1">
    <source>
        <dbReference type="SAM" id="MobiDB-lite"/>
    </source>
</evidence>
<feature type="region of interest" description="Disordered" evidence="1">
    <location>
        <begin position="519"/>
        <end position="585"/>
    </location>
</feature>
<sequence>MYIDETYLEEIREEVIKLLKAAGVKHGLKKQDLKPEDEDDIKVYKVFQTSLGLLEKERVVTNCDQPIDVPVFVIDACQFIKKDLTMEGLFRKAGSAAKQRELKILLDCGNRLDLNDDQTIINVANTLKMFFRELPEPLIPHKFHSLFLRCLNCKGNHVQAILWACLLLPLSHLNTLVYLMQFLSEVSKQSPLNKMDEANLSIIFTPTLMPVNARKLTAQGGAMINQRMKVIQVLLRNSSKIGVLPDSICERLGLYVSNSFSSMDDLDSSVCRRKRRKKRSSSLNRVISGIKKMITKQSPEADTDTNFAANQVPCTPKIMSTGKKKCADANFSNKKKSMVLRSLPNKAILANTPRKVKYCSTSMLTPRTLVTRPDSNMVARHNSSAERKRKISDSDDVPPTFAENFIADCVDFPVLDFHCDNMNNDEFMSVRKDEFMDIKNRVSLLECKLQNEFDIISLNDRVCSNDGDIGDTPIFHTFENEPMSVDDIFNRTVHESQKINTAHNNDFEIRKTQRVIRSPSARKIGSFRNKRKVSRHSSLNLCDRPSRSRYPEDMYSSKRLRRGRPNTVFSGLPMPSLSSHSSDTNLAMTPTDLESTLKLLKNDEMVVQNLEKNRDKWPAARLMNEAASAAECRRSSINFIRQRNAGMVLQKAKLFGDVKPCISDSVDTKRNVCVHTPSQTRIVSPRLTTKSPVMLNNLSNLRTPRVYRSNLRNLSNT</sequence>
<dbReference type="Gene3D" id="1.10.555.10">
    <property type="entry name" value="Rho GTPase activation protein"/>
    <property type="match status" value="1"/>
</dbReference>
<evidence type="ECO:0000313" key="2">
    <source>
        <dbReference type="EMBL" id="KAF6217116.1"/>
    </source>
</evidence>
<dbReference type="SMART" id="SM00324">
    <property type="entry name" value="RhoGAP"/>
    <property type="match status" value="1"/>
</dbReference>
<dbReference type="GO" id="GO:0007165">
    <property type="term" value="P:signal transduction"/>
    <property type="evidence" value="ECO:0007669"/>
    <property type="project" value="InterPro"/>
</dbReference>
<comment type="caution">
    <text evidence="2">The sequence shown here is derived from an EMBL/GenBank/DDBJ whole genome shotgun (WGS) entry which is preliminary data.</text>
</comment>
<dbReference type="InterPro" id="IPR000198">
    <property type="entry name" value="RhoGAP_dom"/>
</dbReference>
<gene>
    <name evidence="2" type="ORF">GE061_001469</name>
</gene>
<dbReference type="Pfam" id="PF00620">
    <property type="entry name" value="RhoGAP"/>
    <property type="match status" value="1"/>
</dbReference>